<dbReference type="STRING" id="1817867.A3F83_13965"/>
<evidence type="ECO:0000313" key="3">
    <source>
        <dbReference type="Proteomes" id="UP000179129"/>
    </source>
</evidence>
<gene>
    <name evidence="2" type="ORF">A3F83_13965</name>
</gene>
<comment type="caution">
    <text evidence="2">The sequence shown here is derived from an EMBL/GenBank/DDBJ whole genome shotgun (WGS) entry which is preliminary data.</text>
</comment>
<dbReference type="AlphaFoldDB" id="A0A1F5YR91"/>
<accession>A0A1F5YR91</accession>
<evidence type="ECO:0000259" key="1">
    <source>
        <dbReference type="Pfam" id="PF13349"/>
    </source>
</evidence>
<evidence type="ECO:0000313" key="2">
    <source>
        <dbReference type="EMBL" id="OGG02718.1"/>
    </source>
</evidence>
<dbReference type="InterPro" id="IPR025164">
    <property type="entry name" value="Toastrack_DUF4097"/>
</dbReference>
<protein>
    <recommendedName>
        <fullName evidence="1">DUF4097 domain-containing protein</fullName>
    </recommendedName>
</protein>
<dbReference type="EMBL" id="MFIX01000175">
    <property type="protein sequence ID" value="OGG02718.1"/>
    <property type="molecule type" value="Genomic_DNA"/>
</dbReference>
<feature type="domain" description="DUF4097" evidence="1">
    <location>
        <begin position="173"/>
        <end position="322"/>
    </location>
</feature>
<proteinExistence type="predicted"/>
<reference evidence="2 3" key="1">
    <citation type="journal article" date="2016" name="Nat. Commun.">
        <title>Thousands of microbial genomes shed light on interconnected biogeochemical processes in an aquifer system.</title>
        <authorList>
            <person name="Anantharaman K."/>
            <person name="Brown C.T."/>
            <person name="Hug L.A."/>
            <person name="Sharon I."/>
            <person name="Castelle C.J."/>
            <person name="Probst A.J."/>
            <person name="Thomas B.C."/>
            <person name="Singh A."/>
            <person name="Wilkins M.J."/>
            <person name="Karaoz U."/>
            <person name="Brodie E.L."/>
            <person name="Williams K.H."/>
            <person name="Hubbard S.S."/>
            <person name="Banfield J.F."/>
        </authorList>
    </citation>
    <scope>NUCLEOTIDE SEQUENCE [LARGE SCALE GENOMIC DNA]</scope>
</reference>
<organism evidence="2 3">
    <name type="scientific">Candidatus Glassbacteria bacterium RIFCSPLOWO2_12_FULL_58_11</name>
    <dbReference type="NCBI Taxonomy" id="1817867"/>
    <lineage>
        <taxon>Bacteria</taxon>
        <taxon>Candidatus Glassiibacteriota</taxon>
    </lineage>
</organism>
<dbReference type="Pfam" id="PF13349">
    <property type="entry name" value="DUF4097"/>
    <property type="match status" value="1"/>
</dbReference>
<name>A0A1F5YR91_9BACT</name>
<sequence>MKSAVYRYPLAVLICLIALGQSRVMAEERLEKKQEETFQFSPKGSLKLHNLSGPVKVIGWDRDQCEIKAVKSAPVRESAEKTRQILNQVTIEIKKSETGVEISTRYPDESLELKLEHDFGKDAPAESTGEELGILGAWLGRLTTFISSLGTSLSNQMSLKMPVDVAYEIHVPARTDVTVNNASGDLELSGLDGNLQSNVANGSVRLVKLNGKSMANTVNGEIIVENPGGILKLNTINGQVQVALDEAYSVKEIYCNTVNGQVTLSLPGSAGASLDLSAVVGAIEVDDAFKFKGDETSKRVSGKLNDGGPLFKANVVNGGIRIKAM</sequence>
<dbReference type="Proteomes" id="UP000179129">
    <property type="component" value="Unassembled WGS sequence"/>
</dbReference>